<dbReference type="Proteomes" id="UP001139028">
    <property type="component" value="Unassembled WGS sequence"/>
</dbReference>
<sequence length="104" mass="11085">MDSFREYRLDDGRAVVVRSGHLLVRDIQTGIGPLVVKVPKGRSKDGKPVTFRSALVPPYVRKAWTLEDALTILAGPEAKGSSASNVSRLKVSGSKNTRHGGSGG</sequence>
<evidence type="ECO:0000313" key="3">
    <source>
        <dbReference type="Proteomes" id="UP001139028"/>
    </source>
</evidence>
<protein>
    <submittedName>
        <fullName evidence="2">Uncharacterized protein</fullName>
    </submittedName>
</protein>
<keyword evidence="3" id="KW-1185">Reference proteome</keyword>
<proteinExistence type="predicted"/>
<comment type="caution">
    <text evidence="2">The sequence shown here is derived from an EMBL/GenBank/DDBJ whole genome shotgun (WGS) entry which is preliminary data.</text>
</comment>
<evidence type="ECO:0000256" key="1">
    <source>
        <dbReference type="SAM" id="MobiDB-lite"/>
    </source>
</evidence>
<organism evidence="2 3">
    <name type="scientific">Microbulbifer okhotskensis</name>
    <dbReference type="NCBI Taxonomy" id="2926617"/>
    <lineage>
        <taxon>Bacteria</taxon>
        <taxon>Pseudomonadati</taxon>
        <taxon>Pseudomonadota</taxon>
        <taxon>Gammaproteobacteria</taxon>
        <taxon>Cellvibrionales</taxon>
        <taxon>Microbulbiferaceae</taxon>
        <taxon>Microbulbifer</taxon>
    </lineage>
</organism>
<dbReference type="RefSeq" id="WP_252466012.1">
    <property type="nucleotide sequence ID" value="NZ_JALBWM010000029.1"/>
</dbReference>
<accession>A0A9X2EMJ4</accession>
<dbReference type="EMBL" id="JALBWM010000029">
    <property type="protein sequence ID" value="MCO1334466.1"/>
    <property type="molecule type" value="Genomic_DNA"/>
</dbReference>
<dbReference type="AlphaFoldDB" id="A0A9X2EMJ4"/>
<gene>
    <name evidence="2" type="ORF">MO867_08945</name>
</gene>
<reference evidence="2" key="1">
    <citation type="journal article" date="2022" name="Arch. Microbiol.">
        <title>Microbulbifer okhotskensis sp. nov., isolated from a deep bottom sediment of the Okhotsk Sea.</title>
        <authorList>
            <person name="Romanenko L."/>
            <person name="Kurilenko V."/>
            <person name="Otstavnykh N."/>
            <person name="Velansky P."/>
            <person name="Isaeva M."/>
            <person name="Mikhailov V."/>
        </authorList>
    </citation>
    <scope>NUCLEOTIDE SEQUENCE</scope>
    <source>
        <strain evidence="2">OS29</strain>
    </source>
</reference>
<evidence type="ECO:0000313" key="2">
    <source>
        <dbReference type="EMBL" id="MCO1334466.1"/>
    </source>
</evidence>
<feature type="region of interest" description="Disordered" evidence="1">
    <location>
        <begin position="77"/>
        <end position="104"/>
    </location>
</feature>
<name>A0A9X2EMJ4_9GAMM</name>